<dbReference type="AlphaFoldDB" id="A0AAV2FFM2"/>
<sequence>MLAPPLPECEHEMKNVAGFNFVVLPGLVIRHLLSFEDQPLLVRRDSFHLLHFHLYPCNRVVQVHVDTNLFPRQRLHLDHRPSPEPQHQVKRRFLLNVVIGQSSAVFQLLPGENQALLIGRNPFLVLNLGLHIVHGVAALHLQSNRLPSQRFHEDLHLFSCRSNLTTARLLWLLLMQEGELLSSLDLQTQIEGQICLGCASDSSVFVDMDYGGRVGNASLLYSEDMTFSSSETACGELVAGPLGQVVYHSDIE</sequence>
<protein>
    <submittedName>
        <fullName evidence="1">Uncharacterized protein</fullName>
    </submittedName>
</protein>
<proteinExistence type="predicted"/>
<keyword evidence="2" id="KW-1185">Reference proteome</keyword>
<accession>A0AAV2FFM2</accession>
<name>A0AAV2FFM2_9ROSI</name>
<dbReference type="EMBL" id="OZ034819">
    <property type="protein sequence ID" value="CAL1396275.1"/>
    <property type="molecule type" value="Genomic_DNA"/>
</dbReference>
<organism evidence="1 2">
    <name type="scientific">Linum trigynum</name>
    <dbReference type="NCBI Taxonomy" id="586398"/>
    <lineage>
        <taxon>Eukaryota</taxon>
        <taxon>Viridiplantae</taxon>
        <taxon>Streptophyta</taxon>
        <taxon>Embryophyta</taxon>
        <taxon>Tracheophyta</taxon>
        <taxon>Spermatophyta</taxon>
        <taxon>Magnoliopsida</taxon>
        <taxon>eudicotyledons</taxon>
        <taxon>Gunneridae</taxon>
        <taxon>Pentapetalae</taxon>
        <taxon>rosids</taxon>
        <taxon>fabids</taxon>
        <taxon>Malpighiales</taxon>
        <taxon>Linaceae</taxon>
        <taxon>Linum</taxon>
    </lineage>
</organism>
<evidence type="ECO:0000313" key="1">
    <source>
        <dbReference type="EMBL" id="CAL1396275.1"/>
    </source>
</evidence>
<dbReference type="Proteomes" id="UP001497516">
    <property type="component" value="Chromosome 6"/>
</dbReference>
<evidence type="ECO:0000313" key="2">
    <source>
        <dbReference type="Proteomes" id="UP001497516"/>
    </source>
</evidence>
<reference evidence="1 2" key="1">
    <citation type="submission" date="2024-04" db="EMBL/GenBank/DDBJ databases">
        <authorList>
            <person name="Fracassetti M."/>
        </authorList>
    </citation>
    <scope>NUCLEOTIDE SEQUENCE [LARGE SCALE GENOMIC DNA]</scope>
</reference>
<gene>
    <name evidence="1" type="ORF">LTRI10_LOCUS36655</name>
</gene>